<gene>
    <name evidence="4" type="primary">STMN4_2</name>
    <name evidence="4" type="ORF">AMECASPLE_030392</name>
</gene>
<dbReference type="PANTHER" id="PTHR10104">
    <property type="entry name" value="STATHMIN"/>
    <property type="match status" value="1"/>
</dbReference>
<organism evidence="4 5">
    <name type="scientific">Ameca splendens</name>
    <dbReference type="NCBI Taxonomy" id="208324"/>
    <lineage>
        <taxon>Eukaryota</taxon>
        <taxon>Metazoa</taxon>
        <taxon>Chordata</taxon>
        <taxon>Craniata</taxon>
        <taxon>Vertebrata</taxon>
        <taxon>Euteleostomi</taxon>
        <taxon>Actinopterygii</taxon>
        <taxon>Neopterygii</taxon>
        <taxon>Teleostei</taxon>
        <taxon>Neoteleostei</taxon>
        <taxon>Acanthomorphata</taxon>
        <taxon>Ovalentaria</taxon>
        <taxon>Atherinomorphae</taxon>
        <taxon>Cyprinodontiformes</taxon>
        <taxon>Goodeidae</taxon>
        <taxon>Ameca</taxon>
    </lineage>
</organism>
<keyword evidence="2" id="KW-0175">Coiled coil</keyword>
<dbReference type="Pfam" id="PF00836">
    <property type="entry name" value="Stathmin"/>
    <property type="match status" value="1"/>
</dbReference>
<dbReference type="PRINTS" id="PR00345">
    <property type="entry name" value="STATHMIN"/>
</dbReference>
<dbReference type="SUPFAM" id="SSF101494">
    <property type="entry name" value="Stathmin"/>
    <property type="match status" value="1"/>
</dbReference>
<evidence type="ECO:0000256" key="2">
    <source>
        <dbReference type="ARBA" id="ARBA00023054"/>
    </source>
</evidence>
<comment type="caution">
    <text evidence="4">The sequence shown here is derived from an EMBL/GenBank/DDBJ whole genome shotgun (WGS) entry which is preliminary data.</text>
</comment>
<evidence type="ECO:0000313" key="4">
    <source>
        <dbReference type="EMBL" id="MEQ2304733.1"/>
    </source>
</evidence>
<dbReference type="InterPro" id="IPR030514">
    <property type="entry name" value="Stathmin_CS"/>
</dbReference>
<proteinExistence type="inferred from homology"/>
<dbReference type="InterPro" id="IPR036002">
    <property type="entry name" value="Stathmin_sf"/>
</dbReference>
<evidence type="ECO:0000256" key="3">
    <source>
        <dbReference type="RuleBase" id="RU004388"/>
    </source>
</evidence>
<dbReference type="PANTHER" id="PTHR10104:SF6">
    <property type="entry name" value="STATHMIN-4"/>
    <property type="match status" value="1"/>
</dbReference>
<evidence type="ECO:0000313" key="5">
    <source>
        <dbReference type="Proteomes" id="UP001469553"/>
    </source>
</evidence>
<dbReference type="Proteomes" id="UP001469553">
    <property type="component" value="Unassembled WGS sequence"/>
</dbReference>
<accession>A0ABV0ZES2</accession>
<dbReference type="InterPro" id="IPR000956">
    <property type="entry name" value="Stathmin_fam"/>
</dbReference>
<reference evidence="4 5" key="1">
    <citation type="submission" date="2021-06" db="EMBL/GenBank/DDBJ databases">
        <authorList>
            <person name="Palmer J.M."/>
        </authorList>
    </citation>
    <scope>NUCLEOTIDE SEQUENCE [LARGE SCALE GENOMIC DNA]</scope>
    <source>
        <strain evidence="4 5">AS_MEX2019</strain>
        <tissue evidence="4">Muscle</tissue>
    </source>
</reference>
<sequence length="104" mass="11875">MLSTTKDAVDLGWCVMKDVEVIELNKRTSGQAFEVILKPPSFDGLPELNTSMPQRRDPSLEEIQKKLEAAEERRKVRDRRDSIIAILKTFLGQPLSVSLWRGFC</sequence>
<name>A0ABV0ZES2_9TELE</name>
<protein>
    <recommendedName>
        <fullName evidence="3">Stathmin</fullName>
    </recommendedName>
</protein>
<dbReference type="PROSITE" id="PS00563">
    <property type="entry name" value="STATHMIN_1"/>
    <property type="match status" value="1"/>
</dbReference>
<dbReference type="EMBL" id="JAHRIP010060047">
    <property type="protein sequence ID" value="MEQ2304733.1"/>
    <property type="molecule type" value="Genomic_DNA"/>
</dbReference>
<dbReference type="PROSITE" id="PS51663">
    <property type="entry name" value="STATHMIN_3"/>
    <property type="match status" value="1"/>
</dbReference>
<dbReference type="Gene3D" id="6.10.280.30">
    <property type="match status" value="1"/>
</dbReference>
<keyword evidence="5" id="KW-1185">Reference proteome</keyword>
<comment type="similarity">
    <text evidence="1 3">Belongs to the stathmin family.</text>
</comment>
<evidence type="ECO:0000256" key="1">
    <source>
        <dbReference type="ARBA" id="ARBA00006959"/>
    </source>
</evidence>